<evidence type="ECO:0000313" key="1">
    <source>
        <dbReference type="EMBL" id="WMF94447.1"/>
    </source>
</evidence>
<dbReference type="EMBL" id="CP016746">
    <property type="protein sequence ID" value="WMF94447.1"/>
    <property type="molecule type" value="Genomic_DNA"/>
</dbReference>
<keyword evidence="1" id="KW-0614">Plasmid</keyword>
<sequence>MTKYSNDEIKDMLDEYCNRIGMLTSQHIFLLSEVFSQGATPAMFYKSIQICEHRKKSNFNYFLAILKDINKKNDRK</sequence>
<organism evidence="1 2">
    <name type="scientific">Lactococcus lactis subsp. cremoris</name>
    <name type="common">Streptococcus cremoris</name>
    <dbReference type="NCBI Taxonomy" id="1359"/>
    <lineage>
        <taxon>Bacteria</taxon>
        <taxon>Bacillati</taxon>
        <taxon>Bacillota</taxon>
        <taxon>Bacilli</taxon>
        <taxon>Lactobacillales</taxon>
        <taxon>Streptococcaceae</taxon>
        <taxon>Lactococcus</taxon>
    </lineage>
</organism>
<protein>
    <submittedName>
        <fullName evidence="1">Uncharacterized protein</fullName>
    </submittedName>
</protein>
<evidence type="ECO:0000313" key="2">
    <source>
        <dbReference type="Proteomes" id="UP000191806"/>
    </source>
</evidence>
<accession>A0AAF0T191</accession>
<gene>
    <name evidence="1" type="ORF">LLJM1_04360</name>
</gene>
<dbReference type="RefSeq" id="WP_063280590.1">
    <property type="nucleotide sequence ID" value="NZ_CP016746.2"/>
</dbReference>
<proteinExistence type="predicted"/>
<dbReference type="AlphaFoldDB" id="A0AAF0T191"/>
<reference evidence="1 2" key="1">
    <citation type="journal article" date="2017" name="BMC Genomics">
        <title>Comparative and functional genomics of the Lactococcus lactis taxon; insights into evolution and niche adaptation.</title>
        <authorList>
            <person name="Kelleher P."/>
            <person name="Bottacini F."/>
            <person name="Mahony J."/>
            <person name="Kilcawley K.N."/>
            <person name="van Sinderen D."/>
        </authorList>
    </citation>
    <scope>NUCLEOTIDE SEQUENCE [LARGE SCALE GENOMIC DNA]</scope>
    <source>
        <strain evidence="1 2">JM1</strain>
    </source>
</reference>
<dbReference type="Proteomes" id="UP000191806">
    <property type="component" value="Plasmid pJM1A"/>
</dbReference>
<name>A0AAF0T191_LACLC</name>
<geneLocation type="plasmid" evidence="1 2">
    <name>pJM1A</name>
</geneLocation>